<evidence type="ECO:0000313" key="1">
    <source>
        <dbReference type="EMBL" id="KKR14679.1"/>
    </source>
</evidence>
<name>A0A0G0NEX9_9BACT</name>
<dbReference type="Proteomes" id="UP000034048">
    <property type="component" value="Unassembled WGS sequence"/>
</dbReference>
<comment type="caution">
    <text evidence="1">The sequence shown here is derived from an EMBL/GenBank/DDBJ whole genome shotgun (WGS) entry which is preliminary data.</text>
</comment>
<protein>
    <submittedName>
        <fullName evidence="1">Uncharacterized protein</fullName>
    </submittedName>
</protein>
<reference evidence="1 2" key="1">
    <citation type="journal article" date="2015" name="Nature">
        <title>rRNA introns, odd ribosomes, and small enigmatic genomes across a large radiation of phyla.</title>
        <authorList>
            <person name="Brown C.T."/>
            <person name="Hug L.A."/>
            <person name="Thomas B.C."/>
            <person name="Sharon I."/>
            <person name="Castelle C.J."/>
            <person name="Singh A."/>
            <person name="Wilkins M.J."/>
            <person name="Williams K.H."/>
            <person name="Banfield J.F."/>
        </authorList>
    </citation>
    <scope>NUCLEOTIDE SEQUENCE [LARGE SCALE GENOMIC DNA]</scope>
</reference>
<proteinExistence type="predicted"/>
<sequence>MTVNHTKKSIKQNRHLIAVDELLILAKTTEKEYKNKRTIKAPSLNRLL</sequence>
<dbReference type="EMBL" id="LBWS01000021">
    <property type="protein sequence ID" value="KKR14679.1"/>
    <property type="molecule type" value="Genomic_DNA"/>
</dbReference>
<gene>
    <name evidence="1" type="ORF">UT42_C0021G0003</name>
</gene>
<accession>A0A0G0NEX9</accession>
<dbReference type="AlphaFoldDB" id="A0A0G0NEX9"/>
<evidence type="ECO:0000313" key="2">
    <source>
        <dbReference type="Proteomes" id="UP000034048"/>
    </source>
</evidence>
<organism evidence="1 2">
    <name type="scientific">Candidatus Falkowbacteria bacterium GW2011_GWA2_39_24</name>
    <dbReference type="NCBI Taxonomy" id="1618634"/>
    <lineage>
        <taxon>Bacteria</taxon>
        <taxon>Candidatus Falkowiibacteriota</taxon>
    </lineage>
</organism>